<evidence type="ECO:0000313" key="3">
    <source>
        <dbReference type="EMBL" id="KAI1609147.1"/>
    </source>
</evidence>
<evidence type="ECO:0000256" key="2">
    <source>
        <dbReference type="SAM" id="SignalP"/>
    </source>
</evidence>
<reference evidence="3" key="1">
    <citation type="journal article" date="2022" name="bioRxiv">
        <title>Deciphering the potential niche of two novel black yeast fungi from a biological soil crust based on their genomes, phenotypes, and melanin regulation.</title>
        <authorList>
            <consortium name="DOE Joint Genome Institute"/>
            <person name="Carr E.C."/>
            <person name="Barton Q."/>
            <person name="Grambo S."/>
            <person name="Sullivan M."/>
            <person name="Renfro C.M."/>
            <person name="Kuo A."/>
            <person name="Pangilinan J."/>
            <person name="Lipzen A."/>
            <person name="Keymanesh K."/>
            <person name="Savage E."/>
            <person name="Barry K."/>
            <person name="Grigoriev I.V."/>
            <person name="Riekhof W.R."/>
            <person name="Harris S.S."/>
        </authorList>
    </citation>
    <scope>NUCLEOTIDE SEQUENCE</scope>
    <source>
        <strain evidence="3">JF 03-4F</strain>
    </source>
</reference>
<feature type="region of interest" description="Disordered" evidence="1">
    <location>
        <begin position="78"/>
        <end position="105"/>
    </location>
</feature>
<dbReference type="Proteomes" id="UP001203852">
    <property type="component" value="Unassembled WGS sequence"/>
</dbReference>
<comment type="caution">
    <text evidence="3">The sequence shown here is derived from an EMBL/GenBank/DDBJ whole genome shotgun (WGS) entry which is preliminary data.</text>
</comment>
<feature type="chain" id="PRO_5043023700" evidence="2">
    <location>
        <begin position="23"/>
        <end position="214"/>
    </location>
</feature>
<proteinExistence type="predicted"/>
<evidence type="ECO:0000313" key="4">
    <source>
        <dbReference type="Proteomes" id="UP001203852"/>
    </source>
</evidence>
<feature type="compositionally biased region" description="Polar residues" evidence="1">
    <location>
        <begin position="137"/>
        <end position="146"/>
    </location>
</feature>
<sequence length="214" mass="23454">MCHPPCISIWLARSFLLDFFFSLQDFDSANNNTFNTSNNTDTFTNTTHKPHLETTAYLNKMGCILSCKKNAVEEVAEAPRPVSLPPALPSPTPTPPTPDADEGHVPEAVQTCGWAGTLSGPPVGQGLQGGACGGGQFTTSHQTPDSRGTLLGWRPHPLSDVQEIVLPGSLDRSRPRKKKYKFSSNDTSELEEPGYMRRDVIDPFTGKVFKPKRW</sequence>
<gene>
    <name evidence="3" type="ORF">EDD36DRAFT_85175</name>
</gene>
<feature type="signal peptide" evidence="2">
    <location>
        <begin position="1"/>
        <end position="22"/>
    </location>
</feature>
<accession>A0AAN6DP73</accession>
<dbReference type="EMBL" id="MU404361">
    <property type="protein sequence ID" value="KAI1609147.1"/>
    <property type="molecule type" value="Genomic_DNA"/>
</dbReference>
<name>A0AAN6DP73_9EURO</name>
<organism evidence="3 4">
    <name type="scientific">Exophiala viscosa</name>
    <dbReference type="NCBI Taxonomy" id="2486360"/>
    <lineage>
        <taxon>Eukaryota</taxon>
        <taxon>Fungi</taxon>
        <taxon>Dikarya</taxon>
        <taxon>Ascomycota</taxon>
        <taxon>Pezizomycotina</taxon>
        <taxon>Eurotiomycetes</taxon>
        <taxon>Chaetothyriomycetidae</taxon>
        <taxon>Chaetothyriales</taxon>
        <taxon>Herpotrichiellaceae</taxon>
        <taxon>Exophiala</taxon>
    </lineage>
</organism>
<keyword evidence="4" id="KW-1185">Reference proteome</keyword>
<feature type="compositionally biased region" description="Pro residues" evidence="1">
    <location>
        <begin position="82"/>
        <end position="98"/>
    </location>
</feature>
<dbReference type="AlphaFoldDB" id="A0AAN6DP73"/>
<feature type="region of interest" description="Disordered" evidence="1">
    <location>
        <begin position="169"/>
        <end position="197"/>
    </location>
</feature>
<keyword evidence="2" id="KW-0732">Signal</keyword>
<evidence type="ECO:0000256" key="1">
    <source>
        <dbReference type="SAM" id="MobiDB-lite"/>
    </source>
</evidence>
<feature type="region of interest" description="Disordered" evidence="1">
    <location>
        <begin position="128"/>
        <end position="155"/>
    </location>
</feature>
<protein>
    <submittedName>
        <fullName evidence="3">Uncharacterized protein</fullName>
    </submittedName>
</protein>